<dbReference type="InterPro" id="IPR000160">
    <property type="entry name" value="GGDEF_dom"/>
</dbReference>
<accession>A0A160MZM5</accession>
<keyword evidence="4" id="KW-0812">Transmembrane</keyword>
<feature type="transmembrane region" description="Helical" evidence="4">
    <location>
        <begin position="26"/>
        <end position="44"/>
    </location>
</feature>
<dbReference type="PATRIC" id="fig|445710.3.peg.1358"/>
<evidence type="ECO:0000313" key="6">
    <source>
        <dbReference type="EMBL" id="AND68816.1"/>
    </source>
</evidence>
<evidence type="ECO:0000256" key="4">
    <source>
        <dbReference type="SAM" id="Phobius"/>
    </source>
</evidence>
<dbReference type="FunFam" id="3.30.70.270:FF:000001">
    <property type="entry name" value="Diguanylate cyclase domain protein"/>
    <property type="match status" value="1"/>
</dbReference>
<dbReference type="KEGG" id="dtx:ATSB10_13620"/>
<evidence type="ECO:0000256" key="1">
    <source>
        <dbReference type="ARBA" id="ARBA00001946"/>
    </source>
</evidence>
<dbReference type="NCBIfam" id="TIGR00254">
    <property type="entry name" value="GGDEF"/>
    <property type="match status" value="1"/>
</dbReference>
<dbReference type="GO" id="GO:1902201">
    <property type="term" value="P:negative regulation of bacterial-type flagellum-dependent cell motility"/>
    <property type="evidence" value="ECO:0007669"/>
    <property type="project" value="TreeGrafter"/>
</dbReference>
<feature type="transmembrane region" description="Helical" evidence="4">
    <location>
        <begin position="124"/>
        <end position="143"/>
    </location>
</feature>
<dbReference type="InterPro" id="IPR029787">
    <property type="entry name" value="Nucleotide_cyclase"/>
</dbReference>
<dbReference type="CDD" id="cd01949">
    <property type="entry name" value="GGDEF"/>
    <property type="match status" value="1"/>
</dbReference>
<gene>
    <name evidence="6" type="ORF">ATSB10_13620</name>
</gene>
<dbReference type="EC" id="2.7.7.65" evidence="2"/>
<dbReference type="RefSeq" id="WP_063671467.1">
    <property type="nucleotide sequence ID" value="NZ_CP014841.1"/>
</dbReference>
<keyword evidence="4" id="KW-0472">Membrane</keyword>
<sequence>MTLLFACVFVLLHASAIFFLPAYAMQVSYAFLLAAPLIAAAAALRQGLRGGWRAGRGWLLMALGMVSWALGMAASLRQDLFLDNANAAPGDSTLLFVLYGVPIVLAISAPYVEGESPLVRSIDAMLALALGYLFYVHVFSVVTLHGAGSREQAEYMARMLDAENLFVLLASAIRFSASDRRHEFQFYRAVVTFAGLYTVTTAYYNHFVALGDHPDFGSLRDPLVDVPFLAFALTAWRERARTPRRPSPALVRMVRSGSPLLMALALLALAIVVLQERFYAGVTGIVVAVLGYGARNTLTQVQHIKNEEGLRRQSDELATMAHTDSLTGLPNRRALDEALERAWYRPGVIRDRITLLMIDIDYFKQLNDTYGHPAGDACLKKIAEALRQVLGRPGDMLGRYGGEEFAVVMTGAPLQAGLVVAERLRQTVEALAIENSGSPHGVVTISVGVSSSMAGLRPLDLLVAQADSALYQAKRNGRNRMAAIDD</sequence>
<dbReference type="GO" id="GO:0052621">
    <property type="term" value="F:diguanylate cyclase activity"/>
    <property type="evidence" value="ECO:0007669"/>
    <property type="project" value="UniProtKB-EC"/>
</dbReference>
<dbReference type="Gene3D" id="3.30.70.270">
    <property type="match status" value="1"/>
</dbReference>
<feature type="transmembrane region" description="Helical" evidence="4">
    <location>
        <begin position="257"/>
        <end position="274"/>
    </location>
</feature>
<evidence type="ECO:0000313" key="7">
    <source>
        <dbReference type="Proteomes" id="UP000077255"/>
    </source>
</evidence>
<protein>
    <recommendedName>
        <fullName evidence="2">diguanylate cyclase</fullName>
        <ecNumber evidence="2">2.7.7.65</ecNumber>
    </recommendedName>
</protein>
<proteinExistence type="predicted"/>
<dbReference type="InterPro" id="IPR043128">
    <property type="entry name" value="Rev_trsase/Diguanyl_cyclase"/>
</dbReference>
<feature type="domain" description="GGDEF" evidence="5">
    <location>
        <begin position="351"/>
        <end position="486"/>
    </location>
</feature>
<dbReference type="PROSITE" id="PS50887">
    <property type="entry name" value="GGDEF"/>
    <property type="match status" value="1"/>
</dbReference>
<dbReference type="SMART" id="SM00267">
    <property type="entry name" value="GGDEF"/>
    <property type="match status" value="1"/>
</dbReference>
<evidence type="ECO:0000256" key="2">
    <source>
        <dbReference type="ARBA" id="ARBA00012528"/>
    </source>
</evidence>
<evidence type="ECO:0000256" key="3">
    <source>
        <dbReference type="ARBA" id="ARBA00034247"/>
    </source>
</evidence>
<dbReference type="PANTHER" id="PTHR45138:SF9">
    <property type="entry name" value="DIGUANYLATE CYCLASE DGCM-RELATED"/>
    <property type="match status" value="1"/>
</dbReference>
<dbReference type="Pfam" id="PF00990">
    <property type="entry name" value="GGDEF"/>
    <property type="match status" value="1"/>
</dbReference>
<dbReference type="AlphaFoldDB" id="A0A160MZM5"/>
<keyword evidence="4" id="KW-1133">Transmembrane helix</keyword>
<dbReference type="EMBL" id="CP014841">
    <property type="protein sequence ID" value="AND68816.1"/>
    <property type="molecule type" value="Genomic_DNA"/>
</dbReference>
<dbReference type="SUPFAM" id="SSF55073">
    <property type="entry name" value="Nucleotide cyclase"/>
    <property type="match status" value="1"/>
</dbReference>
<feature type="transmembrane region" description="Helical" evidence="4">
    <location>
        <begin position="56"/>
        <end position="74"/>
    </location>
</feature>
<dbReference type="GO" id="GO:0043709">
    <property type="term" value="P:cell adhesion involved in single-species biofilm formation"/>
    <property type="evidence" value="ECO:0007669"/>
    <property type="project" value="TreeGrafter"/>
</dbReference>
<comment type="catalytic activity">
    <reaction evidence="3">
        <text>2 GTP = 3',3'-c-di-GMP + 2 diphosphate</text>
        <dbReference type="Rhea" id="RHEA:24898"/>
        <dbReference type="ChEBI" id="CHEBI:33019"/>
        <dbReference type="ChEBI" id="CHEBI:37565"/>
        <dbReference type="ChEBI" id="CHEBI:58805"/>
        <dbReference type="EC" id="2.7.7.65"/>
    </reaction>
</comment>
<dbReference type="PANTHER" id="PTHR45138">
    <property type="entry name" value="REGULATORY COMPONENTS OF SENSORY TRANSDUCTION SYSTEM"/>
    <property type="match status" value="1"/>
</dbReference>
<dbReference type="GO" id="GO:0005886">
    <property type="term" value="C:plasma membrane"/>
    <property type="evidence" value="ECO:0007669"/>
    <property type="project" value="TreeGrafter"/>
</dbReference>
<reference evidence="6 7" key="1">
    <citation type="submission" date="2016-02" db="EMBL/GenBank/DDBJ databases">
        <title>Complete genome sequencing and analysis of ATSB10, Dyella thiooxydans isolated from rhizosphere soil of sunflower (Helianthus annuus L.).</title>
        <authorList>
            <person name="Lee Y."/>
            <person name="Hwangbo K."/>
            <person name="Chung H."/>
            <person name="Yoo J."/>
            <person name="Kim K.Y."/>
            <person name="Sa T.M."/>
            <person name="Um Y."/>
            <person name="Madhaiyan M."/>
        </authorList>
    </citation>
    <scope>NUCLEOTIDE SEQUENCE [LARGE SCALE GENOMIC DNA]</scope>
    <source>
        <strain evidence="6 7">ATSB10</strain>
    </source>
</reference>
<feature type="transmembrane region" description="Helical" evidence="4">
    <location>
        <begin position="185"/>
        <end position="204"/>
    </location>
</feature>
<dbReference type="Proteomes" id="UP000077255">
    <property type="component" value="Chromosome"/>
</dbReference>
<comment type="cofactor">
    <cofactor evidence="1">
        <name>Mg(2+)</name>
        <dbReference type="ChEBI" id="CHEBI:18420"/>
    </cofactor>
</comment>
<evidence type="ECO:0000259" key="5">
    <source>
        <dbReference type="PROSITE" id="PS50887"/>
    </source>
</evidence>
<feature type="transmembrane region" description="Helical" evidence="4">
    <location>
        <begin position="94"/>
        <end position="112"/>
    </location>
</feature>
<dbReference type="InterPro" id="IPR050469">
    <property type="entry name" value="Diguanylate_Cyclase"/>
</dbReference>
<name>A0A160MZM5_9GAMM</name>
<keyword evidence="7" id="KW-1185">Reference proteome</keyword>
<organism evidence="6 7">
    <name type="scientific">Dyella thiooxydans</name>
    <dbReference type="NCBI Taxonomy" id="445710"/>
    <lineage>
        <taxon>Bacteria</taxon>
        <taxon>Pseudomonadati</taxon>
        <taxon>Pseudomonadota</taxon>
        <taxon>Gammaproteobacteria</taxon>
        <taxon>Lysobacterales</taxon>
        <taxon>Rhodanobacteraceae</taxon>
        <taxon>Dyella</taxon>
    </lineage>
</organism>
<feature type="transmembrane region" description="Helical" evidence="4">
    <location>
        <begin position="280"/>
        <end position="298"/>
    </location>
</feature>
<dbReference type="STRING" id="445710.ATSB10_13620"/>